<evidence type="ECO:0000313" key="3">
    <source>
        <dbReference type="Proteomes" id="UP000183208"/>
    </source>
</evidence>
<feature type="region of interest" description="Disordered" evidence="1">
    <location>
        <begin position="1"/>
        <end position="69"/>
    </location>
</feature>
<evidence type="ECO:0000313" key="2">
    <source>
        <dbReference type="EMBL" id="SED43089.1"/>
    </source>
</evidence>
<dbReference type="RefSeq" id="WP_143039737.1">
    <property type="nucleotide sequence ID" value="NZ_FNTI01000001.1"/>
</dbReference>
<gene>
    <name evidence="2" type="ORF">SAMN05444171_4085</name>
</gene>
<protein>
    <submittedName>
        <fullName evidence="2">Uncharacterized protein</fullName>
    </submittedName>
</protein>
<dbReference type="AlphaFoldDB" id="A0A1H5AL41"/>
<organism evidence="2 3">
    <name type="scientific">Bradyrhizobium lablabi</name>
    <dbReference type="NCBI Taxonomy" id="722472"/>
    <lineage>
        <taxon>Bacteria</taxon>
        <taxon>Pseudomonadati</taxon>
        <taxon>Pseudomonadota</taxon>
        <taxon>Alphaproteobacteria</taxon>
        <taxon>Hyphomicrobiales</taxon>
        <taxon>Nitrobacteraceae</taxon>
        <taxon>Bradyrhizobium</taxon>
    </lineage>
</organism>
<proteinExistence type="predicted"/>
<dbReference type="Proteomes" id="UP000183208">
    <property type="component" value="Unassembled WGS sequence"/>
</dbReference>
<evidence type="ECO:0000256" key="1">
    <source>
        <dbReference type="SAM" id="MobiDB-lite"/>
    </source>
</evidence>
<dbReference type="EMBL" id="FNTI01000001">
    <property type="protein sequence ID" value="SED43089.1"/>
    <property type="molecule type" value="Genomic_DNA"/>
</dbReference>
<name>A0A1H5AL41_9BRAD</name>
<sequence>MDRSAPKVFRHGSRDPADHGVGYSASGTSEHSRHSAHRASATATTRDEPERLVGARKVEEGRHHGRGKRTRWQLIEENHRRLGKIVERLKIETDPAVLEKLRKNFEIKTAFLARLRAETGEWFVEAIPGEHEV</sequence>
<reference evidence="2 3" key="1">
    <citation type="submission" date="2016-10" db="EMBL/GenBank/DDBJ databases">
        <authorList>
            <person name="de Groot N.N."/>
        </authorList>
    </citation>
    <scope>NUCLEOTIDE SEQUENCE [LARGE SCALE GENOMIC DNA]</scope>
    <source>
        <strain evidence="2 3">GAS522</strain>
    </source>
</reference>
<accession>A0A1H5AL41</accession>
<feature type="compositionally biased region" description="Basic and acidic residues" evidence="1">
    <location>
        <begin position="45"/>
        <end position="62"/>
    </location>
</feature>